<comment type="caution">
    <text evidence="1">The sequence shown here is derived from an EMBL/GenBank/DDBJ whole genome shotgun (WGS) entry which is preliminary data.</text>
</comment>
<accession>A0ABS6B1T2</accession>
<keyword evidence="2" id="KW-1185">Reference proteome</keyword>
<organism evidence="1 2">
    <name type="scientific">Nocardia albiluteola</name>
    <dbReference type="NCBI Taxonomy" id="2842303"/>
    <lineage>
        <taxon>Bacteria</taxon>
        <taxon>Bacillati</taxon>
        <taxon>Actinomycetota</taxon>
        <taxon>Actinomycetes</taxon>
        <taxon>Mycobacteriales</taxon>
        <taxon>Nocardiaceae</taxon>
        <taxon>Nocardia</taxon>
    </lineage>
</organism>
<evidence type="ECO:0000313" key="2">
    <source>
        <dbReference type="Proteomes" id="UP000733379"/>
    </source>
</evidence>
<reference evidence="1 2" key="1">
    <citation type="submission" date="2021-06" db="EMBL/GenBank/DDBJ databases">
        <title>Actinomycetes sequencing.</title>
        <authorList>
            <person name="Shan Q."/>
        </authorList>
    </citation>
    <scope>NUCLEOTIDE SEQUENCE [LARGE SCALE GENOMIC DNA]</scope>
    <source>
        <strain evidence="1 2">NEAU-G5</strain>
    </source>
</reference>
<proteinExistence type="predicted"/>
<protein>
    <recommendedName>
        <fullName evidence="3">Lipoprotein</fullName>
    </recommendedName>
</protein>
<dbReference type="Proteomes" id="UP000733379">
    <property type="component" value="Unassembled WGS sequence"/>
</dbReference>
<evidence type="ECO:0000313" key="1">
    <source>
        <dbReference type="EMBL" id="MBU3064103.1"/>
    </source>
</evidence>
<sequence length="295" mass="31036">MVLAVALSSMAVACSDITEPRSEAEVEPSALDQEVTMPIAAVVTTVLQPGAEPREALRRSFAVGNTQQVTLHTDHHIEQQLNNQPAHDFSPPAITIPLTARTGSDGVDLTLGSATSSNPDLAQQLQSADGSHAGFAMSDVGAITALRMTPTPSTSEAARSALEQAFYQAVYQSIAFPADPVGEGAVWTVHQPVSADVPLNQVTTATLTRREGNLLTIALNVTQTPTSKVWDLPSSAGTLDIVDYVMHGTGTITVDLGLPLPVSGSITVGGSQSYRDPKSAVLLCQKTSTRVQWDR</sequence>
<evidence type="ECO:0008006" key="3">
    <source>
        <dbReference type="Google" id="ProtNLM"/>
    </source>
</evidence>
<dbReference type="EMBL" id="JAHKNI010000007">
    <property type="protein sequence ID" value="MBU3064103.1"/>
    <property type="molecule type" value="Genomic_DNA"/>
</dbReference>
<gene>
    <name evidence="1" type="ORF">KO481_21540</name>
</gene>
<name>A0ABS6B1T2_9NOCA</name>